<dbReference type="Gene3D" id="3.30.40.10">
    <property type="entry name" value="Zinc/RING finger domain, C3HC4 (zinc finger)"/>
    <property type="match status" value="1"/>
</dbReference>
<evidence type="ECO:0000313" key="8">
    <source>
        <dbReference type="EnsemblMetazoa" id="XP_020907750.1"/>
    </source>
</evidence>
<sequence>MASVQSFIESFEALLTCSVCKKTLNGPKTLPGCLHTFCFKCIEGLNETYHTDEGSLKCPVCKTAVDCEEGDISRLPSLTTYNSLLRLLEPMKKTAGEVQQQQHPPQCTNCSKRSALAGFCLQCEGMICGDCINYHKTLKIFKRGHQATVFKDFNQEIFDSYITNRVFCKETLHEKNRLEFYCKTCKKCICYLCKAQSTHSSHNKVSIEEAAKDAKSLISQEKERLNELLIKYQRQLELSDEKTRRIQSQVDAAKAKVRNRTQAMIATLQNHQDDMMATLDKIFAEQTSNDD</sequence>
<dbReference type="PROSITE" id="PS50089">
    <property type="entry name" value="ZF_RING_2"/>
    <property type="match status" value="1"/>
</dbReference>
<protein>
    <submittedName>
        <fullName evidence="8">Uncharacterized protein</fullName>
    </submittedName>
</protein>
<dbReference type="SMART" id="SM00184">
    <property type="entry name" value="RING"/>
    <property type="match status" value="1"/>
</dbReference>
<dbReference type="RefSeq" id="XP_020907750.1">
    <property type="nucleotide sequence ID" value="XM_021052091.2"/>
</dbReference>
<keyword evidence="5" id="KW-0175">Coiled coil</keyword>
<dbReference type="AlphaFoldDB" id="A0A913XNQ7"/>
<name>A0A913XNQ7_EXADI</name>
<dbReference type="Proteomes" id="UP000887567">
    <property type="component" value="Unplaced"/>
</dbReference>
<feature type="domain" description="B box-type" evidence="7">
    <location>
        <begin position="163"/>
        <end position="207"/>
    </location>
</feature>
<dbReference type="InterPro" id="IPR000315">
    <property type="entry name" value="Znf_B-box"/>
</dbReference>
<keyword evidence="9" id="KW-1185">Reference proteome</keyword>
<dbReference type="InterPro" id="IPR047153">
    <property type="entry name" value="TRIM45/56/19-like"/>
</dbReference>
<dbReference type="InterPro" id="IPR017907">
    <property type="entry name" value="Znf_RING_CS"/>
</dbReference>
<reference evidence="8" key="1">
    <citation type="submission" date="2022-11" db="UniProtKB">
        <authorList>
            <consortium name="EnsemblMetazoa"/>
        </authorList>
    </citation>
    <scope>IDENTIFICATION</scope>
</reference>
<dbReference type="GeneID" id="110245796"/>
<accession>A0A913XNQ7</accession>
<dbReference type="SUPFAM" id="SSF57850">
    <property type="entry name" value="RING/U-box"/>
    <property type="match status" value="1"/>
</dbReference>
<dbReference type="GO" id="GO:0005654">
    <property type="term" value="C:nucleoplasm"/>
    <property type="evidence" value="ECO:0007669"/>
    <property type="project" value="TreeGrafter"/>
</dbReference>
<evidence type="ECO:0000256" key="1">
    <source>
        <dbReference type="ARBA" id="ARBA00022723"/>
    </source>
</evidence>
<dbReference type="SUPFAM" id="SSF57845">
    <property type="entry name" value="B-box zinc-binding domain"/>
    <property type="match status" value="1"/>
</dbReference>
<dbReference type="GO" id="GO:0061630">
    <property type="term" value="F:ubiquitin protein ligase activity"/>
    <property type="evidence" value="ECO:0007669"/>
    <property type="project" value="TreeGrafter"/>
</dbReference>
<organism evidence="8 9">
    <name type="scientific">Exaiptasia diaphana</name>
    <name type="common">Tropical sea anemone</name>
    <name type="synonym">Aiptasia pulchella</name>
    <dbReference type="NCBI Taxonomy" id="2652724"/>
    <lineage>
        <taxon>Eukaryota</taxon>
        <taxon>Metazoa</taxon>
        <taxon>Cnidaria</taxon>
        <taxon>Anthozoa</taxon>
        <taxon>Hexacorallia</taxon>
        <taxon>Actiniaria</taxon>
        <taxon>Aiptasiidae</taxon>
        <taxon>Exaiptasia</taxon>
    </lineage>
</organism>
<feature type="domain" description="RING-type" evidence="6">
    <location>
        <begin position="17"/>
        <end position="62"/>
    </location>
</feature>
<keyword evidence="3" id="KW-0862">Zinc</keyword>
<dbReference type="KEGG" id="epa:110245796"/>
<evidence type="ECO:0000256" key="5">
    <source>
        <dbReference type="SAM" id="Coils"/>
    </source>
</evidence>
<evidence type="ECO:0000256" key="4">
    <source>
        <dbReference type="PROSITE-ProRule" id="PRU00024"/>
    </source>
</evidence>
<proteinExistence type="predicted"/>
<evidence type="ECO:0000256" key="2">
    <source>
        <dbReference type="ARBA" id="ARBA00022771"/>
    </source>
</evidence>
<evidence type="ECO:0000259" key="6">
    <source>
        <dbReference type="PROSITE" id="PS50089"/>
    </source>
</evidence>
<dbReference type="PANTHER" id="PTHR25462">
    <property type="entry name" value="BONUS, ISOFORM C-RELATED"/>
    <property type="match status" value="1"/>
</dbReference>
<dbReference type="InterPro" id="IPR001841">
    <property type="entry name" value="Znf_RING"/>
</dbReference>
<feature type="coiled-coil region" evidence="5">
    <location>
        <begin position="211"/>
        <end position="242"/>
    </location>
</feature>
<dbReference type="PROSITE" id="PS00518">
    <property type="entry name" value="ZF_RING_1"/>
    <property type="match status" value="1"/>
</dbReference>
<dbReference type="Pfam" id="PF13445">
    <property type="entry name" value="zf-RING_UBOX"/>
    <property type="match status" value="1"/>
</dbReference>
<dbReference type="PROSITE" id="PS50119">
    <property type="entry name" value="ZF_BBOX"/>
    <property type="match status" value="1"/>
</dbReference>
<dbReference type="SMART" id="SM00336">
    <property type="entry name" value="BBOX"/>
    <property type="match status" value="2"/>
</dbReference>
<dbReference type="Pfam" id="PF00643">
    <property type="entry name" value="zf-B_box"/>
    <property type="match status" value="1"/>
</dbReference>
<dbReference type="OMA" id="DSADRTH"/>
<dbReference type="Gene3D" id="3.30.160.60">
    <property type="entry name" value="Classic Zinc Finger"/>
    <property type="match status" value="1"/>
</dbReference>
<dbReference type="InterPro" id="IPR027370">
    <property type="entry name" value="Znf-RING_euk"/>
</dbReference>
<evidence type="ECO:0000256" key="3">
    <source>
        <dbReference type="ARBA" id="ARBA00022833"/>
    </source>
</evidence>
<evidence type="ECO:0000313" key="9">
    <source>
        <dbReference type="Proteomes" id="UP000887567"/>
    </source>
</evidence>
<dbReference type="InterPro" id="IPR013083">
    <property type="entry name" value="Znf_RING/FYVE/PHD"/>
</dbReference>
<evidence type="ECO:0000259" key="7">
    <source>
        <dbReference type="PROSITE" id="PS50119"/>
    </source>
</evidence>
<dbReference type="EnsemblMetazoa" id="XM_021052091.2">
    <property type="protein sequence ID" value="XP_020907750.1"/>
    <property type="gene ID" value="LOC110245796"/>
</dbReference>
<keyword evidence="2 4" id="KW-0863">Zinc-finger</keyword>
<dbReference type="PANTHER" id="PTHR25462:SF296">
    <property type="entry name" value="MEIOTIC P26, ISOFORM F"/>
    <property type="match status" value="1"/>
</dbReference>
<keyword evidence="1" id="KW-0479">Metal-binding</keyword>
<dbReference type="GO" id="GO:0008270">
    <property type="term" value="F:zinc ion binding"/>
    <property type="evidence" value="ECO:0007669"/>
    <property type="project" value="UniProtKB-KW"/>
</dbReference>
<dbReference type="CDD" id="cd19756">
    <property type="entry name" value="Bbox2"/>
    <property type="match status" value="1"/>
</dbReference>
<dbReference type="OrthoDB" id="5959490at2759"/>